<feature type="region of interest" description="Disordered" evidence="7">
    <location>
        <begin position="269"/>
        <end position="304"/>
    </location>
</feature>
<feature type="compositionally biased region" description="Polar residues" evidence="7">
    <location>
        <begin position="349"/>
        <end position="362"/>
    </location>
</feature>
<keyword evidence="3 8" id="KW-0645">Protease</keyword>
<sequence>MKDHTPAGPVPESNTAALAVFAMPTASSVQWIYAGMANACGRRRVFNSATSTKERLRTARPRVQLREGRQDWYRIENLANESTAVIRIYNEIGYWGITAQDFVRELEQVTASRIELHLNSPGGDAFDGIAIYNALRQHSAEVHVTVDALAASIASVIAMSGDTVTMATGSTMMIHDASGIEIGNAEDFRKYADLLDTVSDSVAAIYADRAGGTTEQWRAMMRAETWYTAEEAVAAGLANAVAATQERPSPVPQNTWDLSVFTYAGRTAAPPPPAIARPSNSTADTGLTPTVPEASATETTDPAVAEPAVAEPAVAEPAVTEPALTEPAAVEPVAPAPVEAAPEDTTEASTTPVAPTVSSVQQEAAGTADATAAEVAPEPAADAPPVVDEVDPTPAESDSATDSWAALTNGFHNSAPSTQDAVSFDALKEGFLRC</sequence>
<dbReference type="EMBL" id="PVTF01000014">
    <property type="protein sequence ID" value="PRY35350.1"/>
    <property type="molecule type" value="Genomic_DNA"/>
</dbReference>
<comment type="caution">
    <text evidence="8">The sequence shown here is derived from an EMBL/GenBank/DDBJ whole genome shotgun (WGS) entry which is preliminary data.</text>
</comment>
<dbReference type="CDD" id="cd07016">
    <property type="entry name" value="S14_ClpP_1"/>
    <property type="match status" value="1"/>
</dbReference>
<comment type="similarity">
    <text evidence="1 6">Belongs to the peptidase S14 family.</text>
</comment>
<evidence type="ECO:0000256" key="7">
    <source>
        <dbReference type="SAM" id="MobiDB-lite"/>
    </source>
</evidence>
<dbReference type="PANTHER" id="PTHR10381:SF70">
    <property type="entry name" value="ATP-DEPENDENT CLP PROTEASE PROTEOLYTIC SUBUNIT"/>
    <property type="match status" value="1"/>
</dbReference>
<feature type="region of interest" description="Disordered" evidence="7">
    <location>
        <begin position="339"/>
        <end position="404"/>
    </location>
</feature>
<dbReference type="OrthoDB" id="9806592at2"/>
<dbReference type="Pfam" id="PF00574">
    <property type="entry name" value="CLP_protease"/>
    <property type="match status" value="1"/>
</dbReference>
<proteinExistence type="inferred from homology"/>
<dbReference type="Gene3D" id="3.90.226.10">
    <property type="entry name" value="2-enoyl-CoA Hydratase, Chain A, domain 1"/>
    <property type="match status" value="1"/>
</dbReference>
<dbReference type="NCBIfam" id="NF045542">
    <property type="entry name" value="Clp_rel_HeadMat"/>
    <property type="match status" value="1"/>
</dbReference>
<dbReference type="InterPro" id="IPR029045">
    <property type="entry name" value="ClpP/crotonase-like_dom_sf"/>
</dbReference>
<evidence type="ECO:0000256" key="4">
    <source>
        <dbReference type="ARBA" id="ARBA00022801"/>
    </source>
</evidence>
<gene>
    <name evidence="8" type="ORF">CLV43_114268</name>
</gene>
<dbReference type="GO" id="GO:0004252">
    <property type="term" value="F:serine-type endopeptidase activity"/>
    <property type="evidence" value="ECO:0007669"/>
    <property type="project" value="InterPro"/>
</dbReference>
<dbReference type="InterPro" id="IPR001907">
    <property type="entry name" value="ClpP"/>
</dbReference>
<evidence type="ECO:0000313" key="9">
    <source>
        <dbReference type="Proteomes" id="UP000239494"/>
    </source>
</evidence>
<keyword evidence="4" id="KW-0378">Hydrolase</keyword>
<dbReference type="InterPro" id="IPR023562">
    <property type="entry name" value="ClpP/TepA"/>
</dbReference>
<dbReference type="GO" id="GO:0006515">
    <property type="term" value="P:protein quality control for misfolded or incompletely synthesized proteins"/>
    <property type="evidence" value="ECO:0007669"/>
    <property type="project" value="TreeGrafter"/>
</dbReference>
<reference evidence="8 9" key="1">
    <citation type="submission" date="2018-03" db="EMBL/GenBank/DDBJ databases">
        <title>Genomic Encyclopedia of Archaeal and Bacterial Type Strains, Phase II (KMG-II): from individual species to whole genera.</title>
        <authorList>
            <person name="Goeker M."/>
        </authorList>
    </citation>
    <scope>NUCLEOTIDE SEQUENCE [LARGE SCALE GENOMIC DNA]</scope>
    <source>
        <strain evidence="8 9">DSM 44720</strain>
    </source>
</reference>
<dbReference type="PANTHER" id="PTHR10381">
    <property type="entry name" value="ATP-DEPENDENT CLP PROTEASE PROTEOLYTIC SUBUNIT"/>
    <property type="match status" value="1"/>
</dbReference>
<dbReference type="Proteomes" id="UP000239494">
    <property type="component" value="Unassembled WGS sequence"/>
</dbReference>
<keyword evidence="9" id="KW-1185">Reference proteome</keyword>
<evidence type="ECO:0000256" key="5">
    <source>
        <dbReference type="ARBA" id="ARBA00022825"/>
    </source>
</evidence>
<keyword evidence="2" id="KW-0963">Cytoplasm</keyword>
<name>A0A2T0SPL5_9PSEU</name>
<evidence type="ECO:0000256" key="2">
    <source>
        <dbReference type="ARBA" id="ARBA00022490"/>
    </source>
</evidence>
<protein>
    <recommendedName>
        <fullName evidence="6">ATP-dependent Clp protease proteolytic subunit</fullName>
    </recommendedName>
</protein>
<evidence type="ECO:0000256" key="1">
    <source>
        <dbReference type="ARBA" id="ARBA00007039"/>
    </source>
</evidence>
<keyword evidence="5" id="KW-0720">Serine protease</keyword>
<dbReference type="PRINTS" id="PR00127">
    <property type="entry name" value="CLPPROTEASEP"/>
</dbReference>
<organism evidence="8 9">
    <name type="scientific">Umezawaea tangerina</name>
    <dbReference type="NCBI Taxonomy" id="84725"/>
    <lineage>
        <taxon>Bacteria</taxon>
        <taxon>Bacillati</taxon>
        <taxon>Actinomycetota</taxon>
        <taxon>Actinomycetes</taxon>
        <taxon>Pseudonocardiales</taxon>
        <taxon>Pseudonocardiaceae</taxon>
        <taxon>Umezawaea</taxon>
    </lineage>
</organism>
<evidence type="ECO:0000256" key="6">
    <source>
        <dbReference type="RuleBase" id="RU003567"/>
    </source>
</evidence>
<dbReference type="GO" id="GO:0051117">
    <property type="term" value="F:ATPase binding"/>
    <property type="evidence" value="ECO:0007669"/>
    <property type="project" value="TreeGrafter"/>
</dbReference>
<feature type="compositionally biased region" description="Polar residues" evidence="7">
    <location>
        <begin position="279"/>
        <end position="288"/>
    </location>
</feature>
<accession>A0A2T0SPL5</accession>
<dbReference type="AlphaFoldDB" id="A0A2T0SPL5"/>
<evidence type="ECO:0000256" key="3">
    <source>
        <dbReference type="ARBA" id="ARBA00022670"/>
    </source>
</evidence>
<dbReference type="RefSeq" id="WP_106193880.1">
    <property type="nucleotide sequence ID" value="NZ_PVTF01000014.1"/>
</dbReference>
<dbReference type="GO" id="GO:0009368">
    <property type="term" value="C:endopeptidase Clp complex"/>
    <property type="evidence" value="ECO:0007669"/>
    <property type="project" value="TreeGrafter"/>
</dbReference>
<dbReference type="GO" id="GO:0004176">
    <property type="term" value="F:ATP-dependent peptidase activity"/>
    <property type="evidence" value="ECO:0007669"/>
    <property type="project" value="InterPro"/>
</dbReference>
<feature type="compositionally biased region" description="Low complexity" evidence="7">
    <location>
        <begin position="363"/>
        <end position="395"/>
    </location>
</feature>
<evidence type="ECO:0000313" key="8">
    <source>
        <dbReference type="EMBL" id="PRY35350.1"/>
    </source>
</evidence>
<dbReference type="SUPFAM" id="SSF52096">
    <property type="entry name" value="ClpP/crotonase"/>
    <property type="match status" value="1"/>
</dbReference>